<dbReference type="EMBL" id="CP001965">
    <property type="protein sequence ID" value="ADE10329.1"/>
    <property type="molecule type" value="Genomic_DNA"/>
</dbReference>
<reference evidence="1 2" key="1">
    <citation type="submission" date="2010-03" db="EMBL/GenBank/DDBJ databases">
        <title>Complete sequence of Sideroxydans lithotrophicus ES-1.</title>
        <authorList>
            <consortium name="US DOE Joint Genome Institute"/>
            <person name="Lucas S."/>
            <person name="Copeland A."/>
            <person name="Lapidus A."/>
            <person name="Cheng J.-F."/>
            <person name="Bruce D."/>
            <person name="Goodwin L."/>
            <person name="Pitluck S."/>
            <person name="Munk A.C."/>
            <person name="Detter J.C."/>
            <person name="Han C."/>
            <person name="Tapia R."/>
            <person name="Larimer F."/>
            <person name="Land M."/>
            <person name="Hauser L."/>
            <person name="Kyrpides N."/>
            <person name="Ivanova N."/>
            <person name="Emerson D."/>
            <person name="Woyke T."/>
        </authorList>
    </citation>
    <scope>NUCLEOTIDE SEQUENCE [LARGE SCALE GENOMIC DNA]</scope>
    <source>
        <strain evidence="1 2">ES-1</strain>
    </source>
</reference>
<name>D5CTM3_SIDLE</name>
<gene>
    <name evidence="1" type="ordered locus">Slit_0087</name>
</gene>
<dbReference type="Proteomes" id="UP000001625">
    <property type="component" value="Chromosome"/>
</dbReference>
<dbReference type="KEGG" id="slt:Slit_0087"/>
<sequence length="188" mass="21800">MAEVPITFDEVGLRVRFASWRLEDLKGVMGANLARDRIGLRLQLMQEFFFHLVGAREVLALLINEKRGLKHDPEKVSIGQVFKSLGADDSIYSMVREMVVDPRRDPFPTDPYTESAYIYRAILYRNQVAHRHRTPLHIEVEMPHEKKSFLYLDPRNYETGHSKIEALDELAVMRDSLLNRYVMVGNAL</sequence>
<protein>
    <submittedName>
        <fullName evidence="1">Uncharacterized protein</fullName>
    </submittedName>
</protein>
<evidence type="ECO:0000313" key="2">
    <source>
        <dbReference type="Proteomes" id="UP000001625"/>
    </source>
</evidence>
<dbReference type="AlphaFoldDB" id="D5CTM3"/>
<dbReference type="HOGENOM" id="CLU_1440165_0_0_4"/>
<keyword evidence="2" id="KW-1185">Reference proteome</keyword>
<dbReference type="OrthoDB" id="8478129at2"/>
<evidence type="ECO:0000313" key="1">
    <source>
        <dbReference type="EMBL" id="ADE10329.1"/>
    </source>
</evidence>
<accession>D5CTM3</accession>
<proteinExistence type="predicted"/>
<dbReference type="RefSeq" id="WP_013028228.1">
    <property type="nucleotide sequence ID" value="NC_013959.1"/>
</dbReference>
<dbReference type="STRING" id="580332.Slit_0087"/>
<organism evidence="1 2">
    <name type="scientific">Sideroxydans lithotrophicus (strain ES-1)</name>
    <dbReference type="NCBI Taxonomy" id="580332"/>
    <lineage>
        <taxon>Bacteria</taxon>
        <taxon>Pseudomonadati</taxon>
        <taxon>Pseudomonadota</taxon>
        <taxon>Betaproteobacteria</taxon>
        <taxon>Nitrosomonadales</taxon>
        <taxon>Gallionellaceae</taxon>
        <taxon>Sideroxydans</taxon>
    </lineage>
</organism>